<dbReference type="Proteomes" id="UP001209755">
    <property type="component" value="Unassembled WGS sequence"/>
</dbReference>
<gene>
    <name evidence="2" type="ORF">M2319_003185</name>
</gene>
<name>A0ABT3HEY5_9HYPH</name>
<keyword evidence="1" id="KW-1133">Transmembrane helix</keyword>
<organism evidence="2 3">
    <name type="scientific">Rhodobium gokarnense</name>
    <dbReference type="NCBI Taxonomy" id="364296"/>
    <lineage>
        <taxon>Bacteria</taxon>
        <taxon>Pseudomonadati</taxon>
        <taxon>Pseudomonadota</taxon>
        <taxon>Alphaproteobacteria</taxon>
        <taxon>Hyphomicrobiales</taxon>
        <taxon>Rhodobiaceae</taxon>
        <taxon>Rhodobium</taxon>
    </lineage>
</organism>
<keyword evidence="1" id="KW-0812">Transmembrane</keyword>
<accession>A0ABT3HEY5</accession>
<comment type="caution">
    <text evidence="2">The sequence shown here is derived from an EMBL/GenBank/DDBJ whole genome shotgun (WGS) entry which is preliminary data.</text>
</comment>
<evidence type="ECO:0000313" key="3">
    <source>
        <dbReference type="Proteomes" id="UP001209755"/>
    </source>
</evidence>
<feature type="transmembrane region" description="Helical" evidence="1">
    <location>
        <begin position="63"/>
        <end position="81"/>
    </location>
</feature>
<evidence type="ECO:0000313" key="2">
    <source>
        <dbReference type="EMBL" id="MCW2308836.1"/>
    </source>
</evidence>
<keyword evidence="3" id="KW-1185">Reference proteome</keyword>
<keyword evidence="1" id="KW-0472">Membrane</keyword>
<feature type="transmembrane region" description="Helical" evidence="1">
    <location>
        <begin position="36"/>
        <end position="57"/>
    </location>
</feature>
<sequence>MIFGFVDVDAENASVNTHRDSYLLETLTVVSVRRPFLAGGLLFGGGFMGIAAVFGDLLHTGEIATAFACAALALVAGWQTGQLKLLSRDLRGSELSGVVWGRYADLNAKRGQIVRAIGSYRRSAS</sequence>
<protein>
    <submittedName>
        <fullName evidence="2">Uncharacterized protein</fullName>
    </submittedName>
</protein>
<dbReference type="RefSeq" id="WP_264602435.1">
    <property type="nucleotide sequence ID" value="NZ_JAOQNS010000009.1"/>
</dbReference>
<reference evidence="3" key="1">
    <citation type="submission" date="2023-07" db="EMBL/GenBank/DDBJ databases">
        <title>Genome sequencing of Purple Non-Sulfur Bacteria from various extreme environments.</title>
        <authorList>
            <person name="Mayer M."/>
        </authorList>
    </citation>
    <scope>NUCLEOTIDE SEQUENCE [LARGE SCALE GENOMIC DNA]</scope>
    <source>
        <strain evidence="3">DSM 17935</strain>
    </source>
</reference>
<proteinExistence type="predicted"/>
<dbReference type="EMBL" id="JAOQNS010000009">
    <property type="protein sequence ID" value="MCW2308836.1"/>
    <property type="molecule type" value="Genomic_DNA"/>
</dbReference>
<evidence type="ECO:0000256" key="1">
    <source>
        <dbReference type="SAM" id="Phobius"/>
    </source>
</evidence>